<dbReference type="PANTHER" id="PTHR24305:SF166">
    <property type="entry name" value="CYTOCHROME P450 12A4, MITOCHONDRIAL-RELATED"/>
    <property type="match status" value="1"/>
</dbReference>
<keyword evidence="9 14" id="KW-0560">Oxidoreductase</keyword>
<dbReference type="PRINTS" id="PR00385">
    <property type="entry name" value="P450"/>
</dbReference>
<dbReference type="OrthoDB" id="1470350at2759"/>
<evidence type="ECO:0000256" key="4">
    <source>
        <dbReference type="ARBA" id="ARBA00010617"/>
    </source>
</evidence>
<keyword evidence="10 13" id="KW-0408">Iron</keyword>
<evidence type="ECO:0000256" key="13">
    <source>
        <dbReference type="PIRSR" id="PIRSR602401-1"/>
    </source>
</evidence>
<organism evidence="15 16">
    <name type="scientific">Cristinia sonorae</name>
    <dbReference type="NCBI Taxonomy" id="1940300"/>
    <lineage>
        <taxon>Eukaryota</taxon>
        <taxon>Fungi</taxon>
        <taxon>Dikarya</taxon>
        <taxon>Basidiomycota</taxon>
        <taxon>Agaricomycotina</taxon>
        <taxon>Agaricomycetes</taxon>
        <taxon>Agaricomycetidae</taxon>
        <taxon>Agaricales</taxon>
        <taxon>Pleurotineae</taxon>
        <taxon>Stephanosporaceae</taxon>
        <taxon>Cristinia</taxon>
    </lineage>
</organism>
<evidence type="ECO:0000256" key="3">
    <source>
        <dbReference type="ARBA" id="ARBA00004721"/>
    </source>
</evidence>
<gene>
    <name evidence="15" type="ORF">BXZ70DRAFT_1006807</name>
</gene>
<dbReference type="Pfam" id="PF00067">
    <property type="entry name" value="p450"/>
    <property type="match status" value="1"/>
</dbReference>
<keyword evidence="11 14" id="KW-0503">Monooxygenase</keyword>
<evidence type="ECO:0000256" key="9">
    <source>
        <dbReference type="ARBA" id="ARBA00023002"/>
    </source>
</evidence>
<dbReference type="InterPro" id="IPR017972">
    <property type="entry name" value="Cyt_P450_CS"/>
</dbReference>
<dbReference type="SUPFAM" id="SSF48264">
    <property type="entry name" value="Cytochrome P450"/>
    <property type="match status" value="1"/>
</dbReference>
<evidence type="ECO:0000256" key="14">
    <source>
        <dbReference type="RuleBase" id="RU000461"/>
    </source>
</evidence>
<keyword evidence="16" id="KW-1185">Reference proteome</keyword>
<dbReference type="Gene3D" id="1.10.630.10">
    <property type="entry name" value="Cytochrome P450"/>
    <property type="match status" value="1"/>
</dbReference>
<protein>
    <submittedName>
        <fullName evidence="15">Cytochrome P450</fullName>
    </submittedName>
</protein>
<dbReference type="EMBL" id="JAEVFJ010000010">
    <property type="protein sequence ID" value="KAH8102195.1"/>
    <property type="molecule type" value="Genomic_DNA"/>
</dbReference>
<dbReference type="InterPro" id="IPR036396">
    <property type="entry name" value="Cyt_P450_sf"/>
</dbReference>
<dbReference type="InterPro" id="IPR050121">
    <property type="entry name" value="Cytochrome_P450_monoxygenase"/>
</dbReference>
<feature type="binding site" description="axial binding residue" evidence="13">
    <location>
        <position position="496"/>
    </location>
    <ligand>
        <name>heme</name>
        <dbReference type="ChEBI" id="CHEBI:30413"/>
    </ligand>
    <ligandPart>
        <name>Fe</name>
        <dbReference type="ChEBI" id="CHEBI:18248"/>
    </ligandPart>
</feature>
<dbReference type="PROSITE" id="PS00086">
    <property type="entry name" value="CYTOCHROME_P450"/>
    <property type="match status" value="1"/>
</dbReference>
<keyword evidence="8" id="KW-1133">Transmembrane helix</keyword>
<dbReference type="CDD" id="cd11069">
    <property type="entry name" value="CYP_FUM15-like"/>
    <property type="match status" value="1"/>
</dbReference>
<accession>A0A8K0XRT1</accession>
<evidence type="ECO:0000256" key="7">
    <source>
        <dbReference type="ARBA" id="ARBA00022723"/>
    </source>
</evidence>
<keyword evidence="6" id="KW-0812">Transmembrane</keyword>
<dbReference type="GO" id="GO:0005506">
    <property type="term" value="F:iron ion binding"/>
    <property type="evidence" value="ECO:0007669"/>
    <property type="project" value="InterPro"/>
</dbReference>
<dbReference type="InterPro" id="IPR002401">
    <property type="entry name" value="Cyt_P450_E_grp-I"/>
</dbReference>
<evidence type="ECO:0000256" key="1">
    <source>
        <dbReference type="ARBA" id="ARBA00001971"/>
    </source>
</evidence>
<evidence type="ECO:0000256" key="2">
    <source>
        <dbReference type="ARBA" id="ARBA00004370"/>
    </source>
</evidence>
<comment type="pathway">
    <text evidence="3">Secondary metabolite biosynthesis; terpenoid biosynthesis.</text>
</comment>
<dbReference type="AlphaFoldDB" id="A0A8K0XRT1"/>
<dbReference type="Proteomes" id="UP000813824">
    <property type="component" value="Unassembled WGS sequence"/>
</dbReference>
<evidence type="ECO:0000256" key="12">
    <source>
        <dbReference type="ARBA" id="ARBA00023136"/>
    </source>
</evidence>
<proteinExistence type="inferred from homology"/>
<dbReference type="PANTHER" id="PTHR24305">
    <property type="entry name" value="CYTOCHROME P450"/>
    <property type="match status" value="1"/>
</dbReference>
<dbReference type="GO" id="GO:0020037">
    <property type="term" value="F:heme binding"/>
    <property type="evidence" value="ECO:0007669"/>
    <property type="project" value="InterPro"/>
</dbReference>
<dbReference type="InterPro" id="IPR001128">
    <property type="entry name" value="Cyt_P450"/>
</dbReference>
<comment type="similarity">
    <text evidence="4 14">Belongs to the cytochrome P450 family.</text>
</comment>
<name>A0A8K0XRT1_9AGAR</name>
<keyword evidence="7 13" id="KW-0479">Metal-binding</keyword>
<dbReference type="PRINTS" id="PR00463">
    <property type="entry name" value="EP450I"/>
</dbReference>
<dbReference type="GO" id="GO:0016020">
    <property type="term" value="C:membrane"/>
    <property type="evidence" value="ECO:0007669"/>
    <property type="project" value="UniProtKB-SubCell"/>
</dbReference>
<evidence type="ECO:0000256" key="8">
    <source>
        <dbReference type="ARBA" id="ARBA00022989"/>
    </source>
</evidence>
<evidence type="ECO:0000313" key="15">
    <source>
        <dbReference type="EMBL" id="KAH8102195.1"/>
    </source>
</evidence>
<evidence type="ECO:0000256" key="11">
    <source>
        <dbReference type="ARBA" id="ARBA00023033"/>
    </source>
</evidence>
<comment type="caution">
    <text evidence="15">The sequence shown here is derived from an EMBL/GenBank/DDBJ whole genome shotgun (WGS) entry which is preliminary data.</text>
</comment>
<keyword evidence="12" id="KW-0472">Membrane</keyword>
<dbReference type="GO" id="GO:0004497">
    <property type="term" value="F:monooxygenase activity"/>
    <property type="evidence" value="ECO:0007669"/>
    <property type="project" value="UniProtKB-KW"/>
</dbReference>
<comment type="cofactor">
    <cofactor evidence="1 13">
        <name>heme</name>
        <dbReference type="ChEBI" id="CHEBI:30413"/>
    </cofactor>
</comment>
<evidence type="ECO:0000313" key="16">
    <source>
        <dbReference type="Proteomes" id="UP000813824"/>
    </source>
</evidence>
<reference evidence="15" key="1">
    <citation type="journal article" date="2021" name="New Phytol.">
        <title>Evolutionary innovations through gain and loss of genes in the ectomycorrhizal Boletales.</title>
        <authorList>
            <person name="Wu G."/>
            <person name="Miyauchi S."/>
            <person name="Morin E."/>
            <person name="Kuo A."/>
            <person name="Drula E."/>
            <person name="Varga T."/>
            <person name="Kohler A."/>
            <person name="Feng B."/>
            <person name="Cao Y."/>
            <person name="Lipzen A."/>
            <person name="Daum C."/>
            <person name="Hundley H."/>
            <person name="Pangilinan J."/>
            <person name="Johnson J."/>
            <person name="Barry K."/>
            <person name="LaButti K."/>
            <person name="Ng V."/>
            <person name="Ahrendt S."/>
            <person name="Min B."/>
            <person name="Choi I.G."/>
            <person name="Park H."/>
            <person name="Plett J.M."/>
            <person name="Magnuson J."/>
            <person name="Spatafora J.W."/>
            <person name="Nagy L.G."/>
            <person name="Henrissat B."/>
            <person name="Grigoriev I.V."/>
            <person name="Yang Z.L."/>
            <person name="Xu J."/>
            <person name="Martin F.M."/>
        </authorList>
    </citation>
    <scope>NUCLEOTIDE SEQUENCE</scope>
    <source>
        <strain evidence="15">KKN 215</strain>
    </source>
</reference>
<evidence type="ECO:0000256" key="6">
    <source>
        <dbReference type="ARBA" id="ARBA00022692"/>
    </source>
</evidence>
<dbReference type="GO" id="GO:0016705">
    <property type="term" value="F:oxidoreductase activity, acting on paired donors, with incorporation or reduction of molecular oxygen"/>
    <property type="evidence" value="ECO:0007669"/>
    <property type="project" value="InterPro"/>
</dbReference>
<evidence type="ECO:0000256" key="5">
    <source>
        <dbReference type="ARBA" id="ARBA00022617"/>
    </source>
</evidence>
<sequence>MAHIILSLLLAAILALVLFVIHLVYIGPRSNPLRQLPGPPSHKLYDNSHMFMTMDAGRSRSTHEKFVKEYGRSVHIRGPLPWDDRLFTMDPVSMNHILKNPSIYEKPWYSRDLIASLLGRGMLASEGQMHKRQRRVATPAFSIQNLRALVPLVFSKGVLMRDKWQAMFTEAGSSGKGLKLDVCDWMSRTTFDVMGSAGFQYQFNALDSADNELLHAYKEMFEVGISQQGGSFRMILFLYFPFLRPFIRDHRSRTVDKCKDIIYRVAGQLIQERKQKIQEAEEVGKTYDGKDLLTLLLKANQSTDIAPEQRISDEDILHTINTFMFAGSDSTSIALTWTLLLLGMHPIVQETLRAEILSVLPSTPIESLTEEEIDSFYAIIADLPYLDKVCRESLRLIPPVHSSLRAATQDDVIPTSSPLKFKQPDGTVREEMRSIRVPKGSPVHIAVEAFNLDKEVWGPDAWAFVPDRWDNLPEAVASNPGVYANTMTFSAGPRACIGMRFSIIEMKCVLYILLSHFSFAPSEEKIAKANVVVTRPYIVGKSKEGSKCPMIVTPYVRESPP</sequence>
<comment type="subcellular location">
    <subcellularLocation>
        <location evidence="2">Membrane</location>
    </subcellularLocation>
</comment>
<evidence type="ECO:0000256" key="10">
    <source>
        <dbReference type="ARBA" id="ARBA00023004"/>
    </source>
</evidence>
<keyword evidence="5 13" id="KW-0349">Heme</keyword>